<comment type="caution">
    <text evidence="1">The sequence shown here is derived from an EMBL/GenBank/DDBJ whole genome shotgun (WGS) entry which is preliminary data.</text>
</comment>
<name>A0ABS0LM78_9LACT</name>
<dbReference type="Pfam" id="PF08282">
    <property type="entry name" value="Hydrolase_3"/>
    <property type="match status" value="1"/>
</dbReference>
<dbReference type="Proteomes" id="UP000721415">
    <property type="component" value="Unassembled WGS sequence"/>
</dbReference>
<reference evidence="1 2" key="1">
    <citation type="submission" date="2020-07" db="EMBL/GenBank/DDBJ databases">
        <title>Facklamia lactis sp. nov., isolated from raw milk.</title>
        <authorList>
            <person name="Doll E.V."/>
            <person name="Huptas C."/>
            <person name="Staib L."/>
            <person name="Wenning M."/>
            <person name="Scherer S."/>
        </authorList>
    </citation>
    <scope>NUCLEOTIDE SEQUENCE [LARGE SCALE GENOMIC DNA]</scope>
    <source>
        <strain evidence="1 2">DSM 111018</strain>
    </source>
</reference>
<sequence length="272" mass="30885">MTQHLIAIDLDGTTLNNQSQLTDLTIKTLRKLSDMGHMIVIITGRPFRTSIGIYQQLNIKSPMVNFNGAYCHFPNQEAWLPQYHLELDREIALEIFSHQEELEIDLICAEGINQLYTSSTKLPDSPFYPASDAKYVKLSRKSLTQNPTALTLFSREEKQESIQKRILTKYGDIVSVRTWGGEFPVLEVVKKGINKSLGVKTIADFYHIPRQNIFAFGDEDNDLEMIDYAGRGVAMKNAIPKIKAIADDQTDFTNDQDGLAKYLIDTFELTFI</sequence>
<dbReference type="Gene3D" id="3.30.1240.10">
    <property type="match status" value="1"/>
</dbReference>
<dbReference type="RefSeq" id="WP_197113196.1">
    <property type="nucleotide sequence ID" value="NZ_JACBXQ010000001.1"/>
</dbReference>
<dbReference type="Gene3D" id="3.40.50.1000">
    <property type="entry name" value="HAD superfamily/HAD-like"/>
    <property type="match status" value="1"/>
</dbReference>
<protein>
    <submittedName>
        <fullName evidence="1">HAD family phosphatase</fullName>
    </submittedName>
</protein>
<proteinExistence type="predicted"/>
<dbReference type="InterPro" id="IPR036412">
    <property type="entry name" value="HAD-like_sf"/>
</dbReference>
<dbReference type="SFLD" id="SFLDG01140">
    <property type="entry name" value="C2.B:_Phosphomannomutase_and_P"/>
    <property type="match status" value="1"/>
</dbReference>
<dbReference type="PANTHER" id="PTHR10000:SF23">
    <property type="entry name" value="5-AMINO-6-(5-PHOSPHO-D-RIBITYLAMINO)URACIL PHOSPHATASE YITU"/>
    <property type="match status" value="1"/>
</dbReference>
<dbReference type="InterPro" id="IPR000150">
    <property type="entry name" value="Cof"/>
</dbReference>
<dbReference type="CDD" id="cd07516">
    <property type="entry name" value="HAD_Pase"/>
    <property type="match status" value="1"/>
</dbReference>
<dbReference type="SFLD" id="SFLDS00003">
    <property type="entry name" value="Haloacid_Dehalogenase"/>
    <property type="match status" value="1"/>
</dbReference>
<evidence type="ECO:0000313" key="2">
    <source>
        <dbReference type="Proteomes" id="UP000721415"/>
    </source>
</evidence>
<dbReference type="SUPFAM" id="SSF56784">
    <property type="entry name" value="HAD-like"/>
    <property type="match status" value="1"/>
</dbReference>
<dbReference type="PANTHER" id="PTHR10000">
    <property type="entry name" value="PHOSPHOSERINE PHOSPHATASE"/>
    <property type="match status" value="1"/>
</dbReference>
<dbReference type="InterPro" id="IPR006379">
    <property type="entry name" value="HAD-SF_hydro_IIB"/>
</dbReference>
<organism evidence="1 2">
    <name type="scientific">Facklamia lactis</name>
    <dbReference type="NCBI Taxonomy" id="2749967"/>
    <lineage>
        <taxon>Bacteria</taxon>
        <taxon>Bacillati</taxon>
        <taxon>Bacillota</taxon>
        <taxon>Bacilli</taxon>
        <taxon>Lactobacillales</taxon>
        <taxon>Aerococcaceae</taxon>
        <taxon>Facklamia</taxon>
    </lineage>
</organism>
<accession>A0ABS0LM78</accession>
<dbReference type="InterPro" id="IPR023214">
    <property type="entry name" value="HAD_sf"/>
</dbReference>
<dbReference type="EMBL" id="JACBXQ010000001">
    <property type="protein sequence ID" value="MBG9985278.1"/>
    <property type="molecule type" value="Genomic_DNA"/>
</dbReference>
<dbReference type="NCBIfam" id="TIGR00099">
    <property type="entry name" value="Cof-subfamily"/>
    <property type="match status" value="1"/>
</dbReference>
<keyword evidence="2" id="KW-1185">Reference proteome</keyword>
<gene>
    <name evidence="1" type="ORF">HZY91_00050</name>
</gene>
<evidence type="ECO:0000313" key="1">
    <source>
        <dbReference type="EMBL" id="MBG9985278.1"/>
    </source>
</evidence>
<dbReference type="NCBIfam" id="TIGR01484">
    <property type="entry name" value="HAD-SF-IIB"/>
    <property type="match status" value="1"/>
</dbReference>